<feature type="compositionally biased region" description="Basic and acidic residues" evidence="1">
    <location>
        <begin position="559"/>
        <end position="597"/>
    </location>
</feature>
<dbReference type="OrthoDB" id="1939598at2759"/>
<feature type="compositionally biased region" description="Basic and acidic residues" evidence="1">
    <location>
        <begin position="406"/>
        <end position="415"/>
    </location>
</feature>
<accession>A0A0A8L932</accession>
<feature type="region of interest" description="Disordered" evidence="1">
    <location>
        <begin position="466"/>
        <end position="489"/>
    </location>
</feature>
<evidence type="ECO:0000313" key="2">
    <source>
        <dbReference type="EMBL" id="CDO95429.1"/>
    </source>
</evidence>
<feature type="compositionally biased region" description="Low complexity" evidence="1">
    <location>
        <begin position="609"/>
        <end position="623"/>
    </location>
</feature>
<feature type="region of interest" description="Disordered" evidence="1">
    <location>
        <begin position="156"/>
        <end position="281"/>
    </location>
</feature>
<protein>
    <submittedName>
        <fullName evidence="2">WGS project CCBQ000000000 data, contig 00015</fullName>
    </submittedName>
</protein>
<name>A0A0A8L932_9SACH</name>
<feature type="compositionally biased region" description="Polar residues" evidence="1">
    <location>
        <begin position="416"/>
        <end position="428"/>
    </location>
</feature>
<evidence type="ECO:0000313" key="3">
    <source>
        <dbReference type="Proteomes" id="UP000031516"/>
    </source>
</evidence>
<dbReference type="EMBL" id="CCBQ010000045">
    <property type="protein sequence ID" value="CDO95429.1"/>
    <property type="molecule type" value="Genomic_DNA"/>
</dbReference>
<evidence type="ECO:0000256" key="1">
    <source>
        <dbReference type="SAM" id="MobiDB-lite"/>
    </source>
</evidence>
<feature type="region of interest" description="Disordered" evidence="1">
    <location>
        <begin position="559"/>
        <end position="630"/>
    </location>
</feature>
<feature type="region of interest" description="Disordered" evidence="1">
    <location>
        <begin position="1"/>
        <end position="63"/>
    </location>
</feature>
<feature type="compositionally biased region" description="Basic and acidic residues" evidence="1">
    <location>
        <begin position="682"/>
        <end position="697"/>
    </location>
</feature>
<dbReference type="AlphaFoldDB" id="A0A0A8L932"/>
<proteinExistence type="predicted"/>
<gene>
    <name evidence="2" type="ORF">KLDO_g3670</name>
</gene>
<feature type="compositionally biased region" description="Basic and acidic residues" evidence="1">
    <location>
        <begin position="209"/>
        <end position="220"/>
    </location>
</feature>
<feature type="compositionally biased region" description="Low complexity" evidence="1">
    <location>
        <begin position="164"/>
        <end position="175"/>
    </location>
</feature>
<dbReference type="Proteomes" id="UP000031516">
    <property type="component" value="Unassembled WGS sequence"/>
</dbReference>
<feature type="compositionally biased region" description="Polar residues" evidence="1">
    <location>
        <begin position="255"/>
        <end position="279"/>
    </location>
</feature>
<organism evidence="2 3">
    <name type="scientific">Kluyveromyces dobzhanskii CBS 2104</name>
    <dbReference type="NCBI Taxonomy" id="1427455"/>
    <lineage>
        <taxon>Eukaryota</taxon>
        <taxon>Fungi</taxon>
        <taxon>Dikarya</taxon>
        <taxon>Ascomycota</taxon>
        <taxon>Saccharomycotina</taxon>
        <taxon>Saccharomycetes</taxon>
        <taxon>Saccharomycetales</taxon>
        <taxon>Saccharomycetaceae</taxon>
        <taxon>Kluyveromyces</taxon>
    </lineage>
</organism>
<feature type="compositionally biased region" description="Low complexity" evidence="1">
    <location>
        <begin position="183"/>
        <end position="208"/>
    </location>
</feature>
<feature type="region of interest" description="Disordered" evidence="1">
    <location>
        <begin position="406"/>
        <end position="428"/>
    </location>
</feature>
<feature type="region of interest" description="Disordered" evidence="1">
    <location>
        <begin position="674"/>
        <end position="697"/>
    </location>
</feature>
<feature type="compositionally biased region" description="Polar residues" evidence="1">
    <location>
        <begin position="37"/>
        <end position="55"/>
    </location>
</feature>
<reference evidence="2 3" key="1">
    <citation type="submission" date="2014-03" db="EMBL/GenBank/DDBJ databases">
        <title>The genome of Kluyveromyces dobzhanskii.</title>
        <authorList>
            <person name="Nystedt B."/>
            <person name="Astrom S."/>
        </authorList>
    </citation>
    <scope>NUCLEOTIDE SEQUENCE [LARGE SCALE GENOMIC DNA]</scope>
    <source>
        <strain evidence="2 3">CBS 2104</strain>
    </source>
</reference>
<comment type="caution">
    <text evidence="2">The sequence shown here is derived from an EMBL/GenBank/DDBJ whole genome shotgun (WGS) entry which is preliminary data.</text>
</comment>
<keyword evidence="3" id="KW-1185">Reference proteome</keyword>
<sequence length="697" mass="76107">MNSGSTYNHNHTGSSAGGGSGNTNNHSHPGQGIDNIWGNSPEFSSHSPSTASNHLHSLINPPTDVNSNATPSILLEQLAFVDNFMTDFNSDFGPNVTNSLYNTNDGSHGDFVGSFGGMNVENHVGAMSAENQLAMDERLAAELSVFADETFIFPDEDKADMNDSDGNGNNFGNNDPPGPNAHNNISNNTNNNNNSNNNNNNSNNGIRNSSEKRNLFDRKSNLLGNQYDHTRQRFSRKRSLTHNSPVPDHGGFTNFEVQDQSGNHNTSNPSDHPSGSNVTRQRDVPFVTSPLTNLLAAHDLTAMSYPSNTSVSSASSIVNTVNNHNNHVNGNDNAYRSNTAASSGFDSSIQMPDYSTIQTATLVSLLPIFNVPRGAYHSLRNVGFKPEQIDAIAAIMAYYEREREKFDPPMRRSGRENNSSSIRPPSTSFHVESAANANTHTQVPPEPQERVQSSVSMLLDFLHEKPEQQTQSSAVEPQPKRIKKAPEQKDSLIDKILTNDTDSYVKSSLNARADASTKQVKDEDENVFSGKSVDDVNAQSKLIKNKGASTSSFAANSVDDLKESTGRSKDVGVNGKEDNSKDVGEISGSKKDNEIAKSKLSSFDDGEKSSSPSSSLPSRPKLPNLDQTKKLKEKEMETWVKDLSQLACDLKQRINTLEMENKLLKNLVIERGDLKNLQPFENSKKASSENTKKETDN</sequence>